<dbReference type="AlphaFoldDB" id="A0A5C3QES6"/>
<evidence type="ECO:0000256" key="3">
    <source>
        <dbReference type="ARBA" id="ARBA00022679"/>
    </source>
</evidence>
<sequence length="377" mass="41400">MTFNYVATTIPDIHFAGGIGASLKDGRYTVLRKLGQGETSTIWLVSDSYVAGDTIHKYHAAKILGVKATSDPHGPSRERDFLQLCNERRHEEGFDEGAGYTTLLLDSFEHVGVSGRHLCLISPVFSTSVAALRDASPDKRLPVHMVRNIVYMALSALKSIHGMGIVHCDVKPDNMLFTNDLFTDPTKLEAHLSQNPVQMVPGAQTPESQPLPHGWTHETSADESKTMTIVLTDFGDAEQVGGPHLSKMLSTLDFCANATLLYPEHEPPSDIWALGHLTFELLVGRSLLDSIDAARQLSTEEEQLRREGKGEKYFDQDGNLNCVPAELISNYNIAGLEDGDITKVSDFIRACMHLDLEQRPSAAQLLEHSFLEGASSC</sequence>
<evidence type="ECO:0000256" key="7">
    <source>
        <dbReference type="ARBA" id="ARBA00047899"/>
    </source>
</evidence>
<evidence type="ECO:0000259" key="9">
    <source>
        <dbReference type="PROSITE" id="PS50011"/>
    </source>
</evidence>
<dbReference type="PROSITE" id="PS50011">
    <property type="entry name" value="PROTEIN_KINASE_DOM"/>
    <property type="match status" value="1"/>
</dbReference>
<gene>
    <name evidence="10" type="ORF">BDV98DRAFT_105341</name>
</gene>
<dbReference type="GO" id="GO:0004674">
    <property type="term" value="F:protein serine/threonine kinase activity"/>
    <property type="evidence" value="ECO:0007669"/>
    <property type="project" value="UniProtKB-KW"/>
</dbReference>
<reference evidence="10 11" key="1">
    <citation type="journal article" date="2019" name="Nat. Ecol. Evol.">
        <title>Megaphylogeny resolves global patterns of mushroom evolution.</title>
        <authorList>
            <person name="Varga T."/>
            <person name="Krizsan K."/>
            <person name="Foldi C."/>
            <person name="Dima B."/>
            <person name="Sanchez-Garcia M."/>
            <person name="Sanchez-Ramirez S."/>
            <person name="Szollosi G.J."/>
            <person name="Szarkandi J.G."/>
            <person name="Papp V."/>
            <person name="Albert L."/>
            <person name="Andreopoulos W."/>
            <person name="Angelini C."/>
            <person name="Antonin V."/>
            <person name="Barry K.W."/>
            <person name="Bougher N.L."/>
            <person name="Buchanan P."/>
            <person name="Buyck B."/>
            <person name="Bense V."/>
            <person name="Catcheside P."/>
            <person name="Chovatia M."/>
            <person name="Cooper J."/>
            <person name="Damon W."/>
            <person name="Desjardin D."/>
            <person name="Finy P."/>
            <person name="Geml J."/>
            <person name="Haridas S."/>
            <person name="Hughes K."/>
            <person name="Justo A."/>
            <person name="Karasinski D."/>
            <person name="Kautmanova I."/>
            <person name="Kiss B."/>
            <person name="Kocsube S."/>
            <person name="Kotiranta H."/>
            <person name="LaButti K.M."/>
            <person name="Lechner B.E."/>
            <person name="Liimatainen K."/>
            <person name="Lipzen A."/>
            <person name="Lukacs Z."/>
            <person name="Mihaltcheva S."/>
            <person name="Morgado L.N."/>
            <person name="Niskanen T."/>
            <person name="Noordeloos M.E."/>
            <person name="Ohm R.A."/>
            <person name="Ortiz-Santana B."/>
            <person name="Ovrebo C."/>
            <person name="Racz N."/>
            <person name="Riley R."/>
            <person name="Savchenko A."/>
            <person name="Shiryaev A."/>
            <person name="Soop K."/>
            <person name="Spirin V."/>
            <person name="Szebenyi C."/>
            <person name="Tomsovsky M."/>
            <person name="Tulloss R.E."/>
            <person name="Uehling J."/>
            <person name="Grigoriev I.V."/>
            <person name="Vagvolgyi C."/>
            <person name="Papp T."/>
            <person name="Martin F.M."/>
            <person name="Miettinen O."/>
            <person name="Hibbett D.S."/>
            <person name="Nagy L.G."/>
        </authorList>
    </citation>
    <scope>NUCLEOTIDE SEQUENCE [LARGE SCALE GENOMIC DNA]</scope>
    <source>
        <strain evidence="10 11">CBS 309.79</strain>
    </source>
</reference>
<dbReference type="Gene3D" id="3.30.200.20">
    <property type="entry name" value="Phosphorylase Kinase, domain 1"/>
    <property type="match status" value="1"/>
</dbReference>
<protein>
    <recommendedName>
        <fullName evidence="1">non-specific serine/threonine protein kinase</fullName>
        <ecNumber evidence="1">2.7.11.1</ecNumber>
    </recommendedName>
</protein>
<evidence type="ECO:0000313" key="11">
    <source>
        <dbReference type="Proteomes" id="UP000305067"/>
    </source>
</evidence>
<accession>A0A5C3QES6</accession>
<name>A0A5C3QES6_9AGAR</name>
<proteinExistence type="predicted"/>
<dbReference type="InterPro" id="IPR000719">
    <property type="entry name" value="Prot_kinase_dom"/>
</dbReference>
<dbReference type="GO" id="GO:0005524">
    <property type="term" value="F:ATP binding"/>
    <property type="evidence" value="ECO:0007669"/>
    <property type="project" value="UniProtKB-KW"/>
</dbReference>
<evidence type="ECO:0000256" key="6">
    <source>
        <dbReference type="ARBA" id="ARBA00022840"/>
    </source>
</evidence>
<evidence type="ECO:0000256" key="8">
    <source>
        <dbReference type="ARBA" id="ARBA00048679"/>
    </source>
</evidence>
<dbReference type="InterPro" id="IPR051334">
    <property type="entry name" value="SRPK"/>
</dbReference>
<keyword evidence="5 10" id="KW-0418">Kinase</keyword>
<keyword evidence="11" id="KW-1185">Reference proteome</keyword>
<evidence type="ECO:0000256" key="4">
    <source>
        <dbReference type="ARBA" id="ARBA00022741"/>
    </source>
</evidence>
<dbReference type="PANTHER" id="PTHR47634:SF9">
    <property type="entry name" value="PROTEIN KINASE DOMAIN-CONTAINING PROTEIN-RELATED"/>
    <property type="match status" value="1"/>
</dbReference>
<dbReference type="Gene3D" id="1.10.510.10">
    <property type="entry name" value="Transferase(Phosphotransferase) domain 1"/>
    <property type="match status" value="1"/>
</dbReference>
<dbReference type="SMART" id="SM00220">
    <property type="entry name" value="S_TKc"/>
    <property type="match status" value="1"/>
</dbReference>
<evidence type="ECO:0000256" key="1">
    <source>
        <dbReference type="ARBA" id="ARBA00012513"/>
    </source>
</evidence>
<comment type="catalytic activity">
    <reaction evidence="7">
        <text>L-threonyl-[protein] + ATP = O-phospho-L-threonyl-[protein] + ADP + H(+)</text>
        <dbReference type="Rhea" id="RHEA:46608"/>
        <dbReference type="Rhea" id="RHEA-COMP:11060"/>
        <dbReference type="Rhea" id="RHEA-COMP:11605"/>
        <dbReference type="ChEBI" id="CHEBI:15378"/>
        <dbReference type="ChEBI" id="CHEBI:30013"/>
        <dbReference type="ChEBI" id="CHEBI:30616"/>
        <dbReference type="ChEBI" id="CHEBI:61977"/>
        <dbReference type="ChEBI" id="CHEBI:456216"/>
        <dbReference type="EC" id="2.7.11.1"/>
    </reaction>
</comment>
<evidence type="ECO:0000313" key="10">
    <source>
        <dbReference type="EMBL" id="TFL00583.1"/>
    </source>
</evidence>
<dbReference type="Proteomes" id="UP000305067">
    <property type="component" value="Unassembled WGS sequence"/>
</dbReference>
<keyword evidence="4" id="KW-0547">Nucleotide-binding</keyword>
<keyword evidence="2" id="KW-0723">Serine/threonine-protein kinase</keyword>
<evidence type="ECO:0000256" key="5">
    <source>
        <dbReference type="ARBA" id="ARBA00022777"/>
    </source>
</evidence>
<feature type="domain" description="Protein kinase" evidence="9">
    <location>
        <begin position="28"/>
        <end position="371"/>
    </location>
</feature>
<evidence type="ECO:0000256" key="2">
    <source>
        <dbReference type="ARBA" id="ARBA00022527"/>
    </source>
</evidence>
<dbReference type="GO" id="GO:0050684">
    <property type="term" value="P:regulation of mRNA processing"/>
    <property type="evidence" value="ECO:0007669"/>
    <property type="project" value="TreeGrafter"/>
</dbReference>
<dbReference type="STRING" id="1884261.A0A5C3QES6"/>
<dbReference type="OrthoDB" id="5979581at2759"/>
<keyword evidence="3" id="KW-0808">Transferase</keyword>
<dbReference type="SUPFAM" id="SSF56112">
    <property type="entry name" value="Protein kinase-like (PK-like)"/>
    <property type="match status" value="1"/>
</dbReference>
<dbReference type="EC" id="2.7.11.1" evidence="1"/>
<dbReference type="PROSITE" id="PS00108">
    <property type="entry name" value="PROTEIN_KINASE_ST"/>
    <property type="match status" value="1"/>
</dbReference>
<dbReference type="InterPro" id="IPR011009">
    <property type="entry name" value="Kinase-like_dom_sf"/>
</dbReference>
<dbReference type="InterPro" id="IPR008271">
    <property type="entry name" value="Ser/Thr_kinase_AS"/>
</dbReference>
<dbReference type="Pfam" id="PF00069">
    <property type="entry name" value="Pkinase"/>
    <property type="match status" value="1"/>
</dbReference>
<dbReference type="EMBL" id="ML178828">
    <property type="protein sequence ID" value="TFL00583.1"/>
    <property type="molecule type" value="Genomic_DNA"/>
</dbReference>
<comment type="catalytic activity">
    <reaction evidence="8">
        <text>L-seryl-[protein] + ATP = O-phospho-L-seryl-[protein] + ADP + H(+)</text>
        <dbReference type="Rhea" id="RHEA:17989"/>
        <dbReference type="Rhea" id="RHEA-COMP:9863"/>
        <dbReference type="Rhea" id="RHEA-COMP:11604"/>
        <dbReference type="ChEBI" id="CHEBI:15378"/>
        <dbReference type="ChEBI" id="CHEBI:29999"/>
        <dbReference type="ChEBI" id="CHEBI:30616"/>
        <dbReference type="ChEBI" id="CHEBI:83421"/>
        <dbReference type="ChEBI" id="CHEBI:456216"/>
        <dbReference type="EC" id="2.7.11.1"/>
    </reaction>
</comment>
<keyword evidence="6" id="KW-0067">ATP-binding</keyword>
<organism evidence="10 11">
    <name type="scientific">Pterulicium gracile</name>
    <dbReference type="NCBI Taxonomy" id="1884261"/>
    <lineage>
        <taxon>Eukaryota</taxon>
        <taxon>Fungi</taxon>
        <taxon>Dikarya</taxon>
        <taxon>Basidiomycota</taxon>
        <taxon>Agaricomycotina</taxon>
        <taxon>Agaricomycetes</taxon>
        <taxon>Agaricomycetidae</taxon>
        <taxon>Agaricales</taxon>
        <taxon>Pleurotineae</taxon>
        <taxon>Pterulaceae</taxon>
        <taxon>Pterulicium</taxon>
    </lineage>
</organism>
<dbReference type="PANTHER" id="PTHR47634">
    <property type="entry name" value="PROTEIN KINASE DOMAIN-CONTAINING PROTEIN-RELATED"/>
    <property type="match status" value="1"/>
</dbReference>
<dbReference type="GO" id="GO:0000245">
    <property type="term" value="P:spliceosomal complex assembly"/>
    <property type="evidence" value="ECO:0007669"/>
    <property type="project" value="TreeGrafter"/>
</dbReference>